<dbReference type="SUPFAM" id="SSF53448">
    <property type="entry name" value="Nucleotide-diphospho-sugar transferases"/>
    <property type="match status" value="1"/>
</dbReference>
<evidence type="ECO:0000259" key="2">
    <source>
        <dbReference type="Pfam" id="PF00535"/>
    </source>
</evidence>
<dbReference type="Proteomes" id="UP001295463">
    <property type="component" value="Chromosome"/>
</dbReference>
<protein>
    <submittedName>
        <fullName evidence="3">Lipopolysaccharide core biosynthesis glycosyltransferase KdtX</fullName>
        <ecNumber evidence="3">2.4.-.-</ecNumber>
    </submittedName>
</protein>
<dbReference type="Gene3D" id="3.90.550.10">
    <property type="entry name" value="Spore Coat Polysaccharide Biosynthesis Protein SpsA, Chain A"/>
    <property type="match status" value="1"/>
</dbReference>
<dbReference type="InterPro" id="IPR001173">
    <property type="entry name" value="Glyco_trans_2-like"/>
</dbReference>
<dbReference type="EMBL" id="OW150024">
    <property type="protein sequence ID" value="CAH2030479.1"/>
    <property type="molecule type" value="Genomic_DNA"/>
</dbReference>
<keyword evidence="3" id="KW-0808">Transferase</keyword>
<dbReference type="PANTHER" id="PTHR43630:SF2">
    <property type="entry name" value="GLYCOSYLTRANSFERASE"/>
    <property type="match status" value="1"/>
</dbReference>
<reference evidence="3 4" key="1">
    <citation type="submission" date="2022-03" db="EMBL/GenBank/DDBJ databases">
        <authorList>
            <person name="Koch H."/>
        </authorList>
    </citation>
    <scope>NUCLEOTIDE SEQUENCE [LARGE SCALE GENOMIC DNA]</scope>
    <source>
        <strain evidence="3 4">G1</strain>
    </source>
</reference>
<name>A0ABM9D7U8_9BACT</name>
<sequence length="254" mass="28163">MTRTDTNISVTIITLNEEQAIGACLASVAWADEVIVVDSGSSDRTGDICRSFPNVRFMHQDWLGYGPQKNFALAQASHQWILSLDADETVSPELQEAIKDALQAPSQCAGYRIGRRNFYRGRWIRHSGWWPDEIIRFFKKDAGQFNNRIVHESVELSGPVGRLTGTIDHRSFHAAEDFLEKARRYAIPGALQMHAAGKRGSALLAVIKATAAFIKSYLLKRGFLDGRAGLLIAVSGAVGVFYRVIKLAELAEEE</sequence>
<proteinExistence type="inferred from homology"/>
<dbReference type="CDD" id="cd02511">
    <property type="entry name" value="Beta4Glucosyltransferase"/>
    <property type="match status" value="1"/>
</dbReference>
<dbReference type="InterPro" id="IPR029044">
    <property type="entry name" value="Nucleotide-diphossugar_trans"/>
</dbReference>
<accession>A0ABM9D7U8</accession>
<dbReference type="EC" id="2.4.-.-" evidence="3"/>
<dbReference type="PANTHER" id="PTHR43630">
    <property type="entry name" value="POLY-BETA-1,6-N-ACETYL-D-GLUCOSAMINE SYNTHASE"/>
    <property type="match status" value="1"/>
</dbReference>
<comment type="similarity">
    <text evidence="1">Belongs to the glycosyltransferase 2 family. WaaE/KdtX subfamily.</text>
</comment>
<evidence type="ECO:0000256" key="1">
    <source>
        <dbReference type="ARBA" id="ARBA00038494"/>
    </source>
</evidence>
<dbReference type="RefSeq" id="WP_305731414.1">
    <property type="nucleotide sequence ID" value="NZ_OW150024.1"/>
</dbReference>
<keyword evidence="3" id="KW-0328">Glycosyltransferase</keyword>
<feature type="domain" description="Glycosyltransferase 2-like" evidence="2">
    <location>
        <begin position="9"/>
        <end position="144"/>
    </location>
</feature>
<dbReference type="Pfam" id="PF00535">
    <property type="entry name" value="Glycos_transf_2"/>
    <property type="match status" value="1"/>
</dbReference>
<evidence type="ECO:0000313" key="3">
    <source>
        <dbReference type="EMBL" id="CAH2030479.1"/>
    </source>
</evidence>
<keyword evidence="4" id="KW-1185">Reference proteome</keyword>
<gene>
    <name evidence="3" type="primary">kdtX</name>
    <name evidence="3" type="ORF">GEAMG1_0667</name>
</gene>
<evidence type="ECO:0000313" key="4">
    <source>
        <dbReference type="Proteomes" id="UP001295463"/>
    </source>
</evidence>
<dbReference type="GO" id="GO:0016757">
    <property type="term" value="F:glycosyltransferase activity"/>
    <property type="evidence" value="ECO:0007669"/>
    <property type="project" value="UniProtKB-KW"/>
</dbReference>
<organism evidence="3 4">
    <name type="scientific">Trichlorobacter ammonificans</name>
    <dbReference type="NCBI Taxonomy" id="2916410"/>
    <lineage>
        <taxon>Bacteria</taxon>
        <taxon>Pseudomonadati</taxon>
        <taxon>Thermodesulfobacteriota</taxon>
        <taxon>Desulfuromonadia</taxon>
        <taxon>Geobacterales</taxon>
        <taxon>Geobacteraceae</taxon>
        <taxon>Trichlorobacter</taxon>
    </lineage>
</organism>